<keyword evidence="4" id="KW-1185">Reference proteome</keyword>
<dbReference type="RefSeq" id="XP_025397105.1">
    <property type="nucleotide sequence ID" value="XM_025537849.1"/>
</dbReference>
<evidence type="ECO:0000256" key="1">
    <source>
        <dbReference type="SAM" id="MobiDB-lite"/>
    </source>
</evidence>
<reference evidence="3 4" key="1">
    <citation type="submission" date="2016-12" db="EMBL/GenBank/DDBJ databases">
        <title>The genomes of Aspergillus section Nigri reveals drivers in fungal speciation.</title>
        <authorList>
            <consortium name="DOE Joint Genome Institute"/>
            <person name="Vesth T.C."/>
            <person name="Nybo J."/>
            <person name="Theobald S."/>
            <person name="Brandl J."/>
            <person name="Frisvad J.C."/>
            <person name="Nielsen K.F."/>
            <person name="Lyhne E.K."/>
            <person name="Kogle M.E."/>
            <person name="Kuo A."/>
            <person name="Riley R."/>
            <person name="Clum A."/>
            <person name="Nolan M."/>
            <person name="Lipzen A."/>
            <person name="Salamov A."/>
            <person name="Henrissat B."/>
            <person name="Wiebenga A."/>
            <person name="De Vries R.P."/>
            <person name="Grigoriev I.V."/>
            <person name="Mortensen U.H."/>
            <person name="Andersen M.R."/>
            <person name="Baker S.E."/>
        </authorList>
    </citation>
    <scope>NUCLEOTIDE SEQUENCE [LARGE SCALE GENOMIC DNA]</scope>
    <source>
        <strain evidence="3 4">CBS 117.55</strain>
    </source>
</reference>
<gene>
    <name evidence="3" type="ORF">BO70DRAFT_107683</name>
</gene>
<evidence type="ECO:0000256" key="2">
    <source>
        <dbReference type="SAM" id="Phobius"/>
    </source>
</evidence>
<dbReference type="AlphaFoldDB" id="A0A317VNL6"/>
<dbReference type="GeneID" id="37060086"/>
<name>A0A317VNL6_9EURO</name>
<organism evidence="3 4">
    <name type="scientific">Aspergillus heteromorphus CBS 117.55</name>
    <dbReference type="NCBI Taxonomy" id="1448321"/>
    <lineage>
        <taxon>Eukaryota</taxon>
        <taxon>Fungi</taxon>
        <taxon>Dikarya</taxon>
        <taxon>Ascomycota</taxon>
        <taxon>Pezizomycotina</taxon>
        <taxon>Eurotiomycetes</taxon>
        <taxon>Eurotiomycetidae</taxon>
        <taxon>Eurotiales</taxon>
        <taxon>Aspergillaceae</taxon>
        <taxon>Aspergillus</taxon>
        <taxon>Aspergillus subgen. Circumdati</taxon>
    </lineage>
</organism>
<evidence type="ECO:0000313" key="4">
    <source>
        <dbReference type="Proteomes" id="UP000247233"/>
    </source>
</evidence>
<sequence>MMRYNTTHPAPEGPFPFAPSRLAVGDGSREKKKARDLSACLSIWISSGLSSIIAPSMGYLNFRRASGRPGETADVTAYSLPTLYSNAASWAGLVVSR</sequence>
<keyword evidence="2" id="KW-1133">Transmembrane helix</keyword>
<keyword evidence="2" id="KW-0812">Transmembrane</keyword>
<dbReference type="EMBL" id="MSFL01000023">
    <property type="protein sequence ID" value="PWY74458.1"/>
    <property type="molecule type" value="Genomic_DNA"/>
</dbReference>
<keyword evidence="2" id="KW-0472">Membrane</keyword>
<protein>
    <submittedName>
        <fullName evidence="3">Uncharacterized protein</fullName>
    </submittedName>
</protein>
<comment type="caution">
    <text evidence="3">The sequence shown here is derived from an EMBL/GenBank/DDBJ whole genome shotgun (WGS) entry which is preliminary data.</text>
</comment>
<accession>A0A317VNL6</accession>
<feature type="transmembrane region" description="Helical" evidence="2">
    <location>
        <begin position="39"/>
        <end position="60"/>
    </location>
</feature>
<evidence type="ECO:0000313" key="3">
    <source>
        <dbReference type="EMBL" id="PWY74458.1"/>
    </source>
</evidence>
<proteinExistence type="predicted"/>
<feature type="region of interest" description="Disordered" evidence="1">
    <location>
        <begin position="1"/>
        <end position="29"/>
    </location>
</feature>
<dbReference type="VEuPathDB" id="FungiDB:BO70DRAFT_107683"/>
<dbReference type="Proteomes" id="UP000247233">
    <property type="component" value="Unassembled WGS sequence"/>
</dbReference>